<accession>A0A5J9UFZ6</accession>
<dbReference type="Gramene" id="TVU22659">
    <property type="protein sequence ID" value="TVU22659"/>
    <property type="gene ID" value="EJB05_32374"/>
</dbReference>
<dbReference type="PANTHER" id="PTHR47186">
    <property type="entry name" value="LEUCINE-RICH REPEAT-CONTAINING PROTEIN 57"/>
    <property type="match status" value="1"/>
</dbReference>
<reference evidence="1 2" key="1">
    <citation type="journal article" date="2019" name="Sci. Rep.">
        <title>A high-quality genome of Eragrostis curvula grass provides insights into Poaceae evolution and supports new strategies to enhance forage quality.</title>
        <authorList>
            <person name="Carballo J."/>
            <person name="Santos B.A.C.M."/>
            <person name="Zappacosta D."/>
            <person name="Garbus I."/>
            <person name="Selva J.P."/>
            <person name="Gallo C.A."/>
            <person name="Diaz A."/>
            <person name="Albertini E."/>
            <person name="Caccamo M."/>
            <person name="Echenique V."/>
        </authorList>
    </citation>
    <scope>NUCLEOTIDE SEQUENCE [LARGE SCALE GENOMIC DNA]</scope>
    <source>
        <strain evidence="2">cv. Victoria</strain>
        <tissue evidence="1">Leaf</tissue>
    </source>
</reference>
<evidence type="ECO:0000313" key="2">
    <source>
        <dbReference type="Proteomes" id="UP000324897"/>
    </source>
</evidence>
<keyword evidence="2" id="KW-1185">Reference proteome</keyword>
<dbReference type="OrthoDB" id="674488at2759"/>
<dbReference type="SUPFAM" id="SSF52058">
    <property type="entry name" value="L domain-like"/>
    <property type="match status" value="1"/>
</dbReference>
<dbReference type="AlphaFoldDB" id="A0A5J9UFZ6"/>
<comment type="caution">
    <text evidence="1">The sequence shown here is derived from an EMBL/GenBank/DDBJ whole genome shotgun (WGS) entry which is preliminary data.</text>
</comment>
<proteinExistence type="predicted"/>
<evidence type="ECO:0000313" key="1">
    <source>
        <dbReference type="EMBL" id="TVU22659.1"/>
    </source>
</evidence>
<dbReference type="PANTHER" id="PTHR47186:SF3">
    <property type="entry name" value="OS09G0267800 PROTEIN"/>
    <property type="match status" value="1"/>
</dbReference>
<dbReference type="InterPro" id="IPR032675">
    <property type="entry name" value="LRR_dom_sf"/>
</dbReference>
<gene>
    <name evidence="1" type="ORF">EJB05_32374</name>
</gene>
<dbReference type="EMBL" id="RWGY01000026">
    <property type="protein sequence ID" value="TVU22659.1"/>
    <property type="molecule type" value="Genomic_DNA"/>
</dbReference>
<sequence>MGFDIYLPNLLTVTLKRLPQCSSLPPLGLLPNLEYLHIEDMPRITKIDRGIFGDAVKVFTRLKFLTISDMENLEEWSTTYSYGEGAAEEFMFPNLEILTIIRCRKLRLKPCAPRVTDTWKIKDSDSVLLQWEETTGSTTTVDLCADPHRAVAHCRLPTSPPASMAGNGATRSRYDRLQFNNPLNLLLVDPQIQQWYQSQV</sequence>
<dbReference type="Proteomes" id="UP000324897">
    <property type="component" value="Unassembled WGS sequence"/>
</dbReference>
<protein>
    <submittedName>
        <fullName evidence="1">Uncharacterized protein</fullName>
    </submittedName>
</protein>
<dbReference type="Gene3D" id="3.80.10.10">
    <property type="entry name" value="Ribonuclease Inhibitor"/>
    <property type="match status" value="1"/>
</dbReference>
<name>A0A5J9UFZ6_9POAL</name>
<feature type="non-terminal residue" evidence="1">
    <location>
        <position position="1"/>
    </location>
</feature>
<organism evidence="1 2">
    <name type="scientific">Eragrostis curvula</name>
    <name type="common">weeping love grass</name>
    <dbReference type="NCBI Taxonomy" id="38414"/>
    <lineage>
        <taxon>Eukaryota</taxon>
        <taxon>Viridiplantae</taxon>
        <taxon>Streptophyta</taxon>
        <taxon>Embryophyta</taxon>
        <taxon>Tracheophyta</taxon>
        <taxon>Spermatophyta</taxon>
        <taxon>Magnoliopsida</taxon>
        <taxon>Liliopsida</taxon>
        <taxon>Poales</taxon>
        <taxon>Poaceae</taxon>
        <taxon>PACMAD clade</taxon>
        <taxon>Chloridoideae</taxon>
        <taxon>Eragrostideae</taxon>
        <taxon>Eragrostidinae</taxon>
        <taxon>Eragrostis</taxon>
    </lineage>
</organism>